<evidence type="ECO:0000313" key="3">
    <source>
        <dbReference type="Proteomes" id="UP000177798"/>
    </source>
</evidence>
<evidence type="ECO:0000259" key="1">
    <source>
        <dbReference type="Pfam" id="PF20150"/>
    </source>
</evidence>
<dbReference type="EMBL" id="CP017815">
    <property type="protein sequence ID" value="APA07039.1"/>
    <property type="molecule type" value="Genomic_DNA"/>
</dbReference>
<accession>A0A1D9PWR2</accession>
<organism evidence="2 3">
    <name type="scientific">Sclerotinia sclerotiorum (strain ATCC 18683 / 1980 / Ss-1)</name>
    <name type="common">White mold</name>
    <name type="synonym">Whetzelinia sclerotiorum</name>
    <dbReference type="NCBI Taxonomy" id="665079"/>
    <lineage>
        <taxon>Eukaryota</taxon>
        <taxon>Fungi</taxon>
        <taxon>Dikarya</taxon>
        <taxon>Ascomycota</taxon>
        <taxon>Pezizomycotina</taxon>
        <taxon>Leotiomycetes</taxon>
        <taxon>Helotiales</taxon>
        <taxon>Sclerotiniaceae</taxon>
        <taxon>Sclerotinia</taxon>
    </lineage>
</organism>
<dbReference type="VEuPathDB" id="FungiDB:sscle_02g018090"/>
<proteinExistence type="predicted"/>
<reference evidence="3" key="1">
    <citation type="journal article" date="2017" name="Genome Biol. Evol.">
        <title>The complete genome sequence of the phytopathogenic fungus Sclerotinia sclerotiorum reveals insights into the genome architecture of broad host range pathogens.</title>
        <authorList>
            <person name="Derbyshire M."/>
            <person name="Denton-Giles M."/>
            <person name="Hegedus D."/>
            <person name="Seifbarghy S."/>
            <person name="Rollins J."/>
            <person name="van Kan J."/>
            <person name="Seidl M.F."/>
            <person name="Faino L."/>
            <person name="Mbengue M."/>
            <person name="Navaud O."/>
            <person name="Raffaele S."/>
            <person name="Hammond-Kosack K."/>
            <person name="Heard S."/>
            <person name="Oliver R."/>
        </authorList>
    </citation>
    <scope>NUCLEOTIDE SEQUENCE [LARGE SCALE GENOMIC DNA]</scope>
    <source>
        <strain evidence="3">ATCC 18683 / 1980 / Ss-1</strain>
    </source>
</reference>
<dbReference type="OrthoDB" id="3530434at2759"/>
<dbReference type="Pfam" id="PF20150">
    <property type="entry name" value="2EXR"/>
    <property type="match status" value="1"/>
</dbReference>
<dbReference type="KEGG" id="ssl:SS1G_04270"/>
<dbReference type="InterPro" id="IPR045518">
    <property type="entry name" value="2EXR"/>
</dbReference>
<gene>
    <name evidence="2" type="ORF">sscle_02g018090</name>
</gene>
<dbReference type="AlphaFoldDB" id="A0A1D9PWR2"/>
<dbReference type="Proteomes" id="UP000177798">
    <property type="component" value="Chromosome 2"/>
</dbReference>
<protein>
    <recommendedName>
        <fullName evidence="1">2EXR domain-containing protein</fullName>
    </recommendedName>
</protein>
<feature type="domain" description="2EXR" evidence="1">
    <location>
        <begin position="82"/>
        <end position="145"/>
    </location>
</feature>
<dbReference type="RefSeq" id="XP_001594463.1">
    <property type="nucleotide sequence ID" value="XM_001594413.1"/>
</dbReference>
<evidence type="ECO:0000313" key="2">
    <source>
        <dbReference type="EMBL" id="APA07039.1"/>
    </source>
</evidence>
<name>A0A1D9PWR2_SCLS1</name>
<dbReference type="OMA" id="FMERIDG"/>
<sequence length="393" mass="45191">MADSQLIDPSDNHDMDIDHLEGVIQSDGLDSQNDHFDGLDGFDHQSDVSHISAPSSTEDQSMETLMSLNDIELEDGRTALTFKKFGELPEELQMSVWKFAALHVRRTIMMSFGRDSFTFVNCPPTPAIMHACHQARKYGLDIYKPVDVHGIPRDIEILPGYENYITCVAFYFYVNPVSDDFVLKFGDETVRPNPVYCPIESKWPNRLGWVAAEQSLEERIQALERERRQIRNIPNRPPRPGESVFPTPDILPQFFTNIRSVGINLNLPFAEDFSFSNMSPEVLRSWARNAIKTTFDHLFTQILEQFPKLEYAFAVVRAIGRSNQELNERFELGKENWGTVGMTNAEGVIMGKEEFQQLEFEGRRWFMERIDGGGGLNVVDFDLYVQRNLYWEI</sequence>